<evidence type="ECO:0000313" key="8">
    <source>
        <dbReference type="EMBL" id="GEC09439.1"/>
    </source>
</evidence>
<comment type="similarity">
    <text evidence="1">Belongs to the PstS family.</text>
</comment>
<protein>
    <submittedName>
        <fullName evidence="8">Phosphate ABC transporter substrate-binding protein PstS</fullName>
    </submittedName>
</protein>
<keyword evidence="5" id="KW-0812">Transmembrane</keyword>
<evidence type="ECO:0000256" key="2">
    <source>
        <dbReference type="ARBA" id="ARBA00022448"/>
    </source>
</evidence>
<feature type="signal peptide" evidence="6">
    <location>
        <begin position="1"/>
        <end position="38"/>
    </location>
</feature>
<dbReference type="GO" id="GO:0042301">
    <property type="term" value="F:phosphate ion binding"/>
    <property type="evidence" value="ECO:0007669"/>
    <property type="project" value="InterPro"/>
</dbReference>
<feature type="transmembrane region" description="Helical" evidence="5">
    <location>
        <begin position="545"/>
        <end position="570"/>
    </location>
</feature>
<feature type="compositionally biased region" description="Gly residues" evidence="4">
    <location>
        <begin position="449"/>
        <end position="484"/>
    </location>
</feature>
<keyword evidence="9" id="KW-1185">Reference proteome</keyword>
<keyword evidence="2" id="KW-0813">Transport</keyword>
<accession>A0A4Y3VUV4</accession>
<sequence>MTYTSANSCSPATRFRLAATVLSLLCALLAVHTPPAAAASYAKITGSGSTWSANAVQQWVRNVKANYGMTVNFTANGSSQGREQFKNNTVDFAVSEIPYGLKEQGITDQPPRRGYAYMPIVAGGTAFMYNLKINGKMVTNLRLSGATVAKIFTGAITRWNDPAIRADNPGLNMPARAIVPVVRSDGSGTSAQFTTWMSKEHGSVWADYCSRTGRGGGNCGMTSNYPLLSGSAMVSKSGSLGVSGHVRQPSGEGAITYVEYSYAKNTGFPVAKILNKDNYYVEPTAASVAVALTKAEINQNEKSVNYLTQILDGVFRNPDPRTYPLSSYSYMILPTKEEAGFTKAKGNSLGTFGRYFLCDGQQQADQLGYSPLPKNLVEAGFDQLRKVPGAPTGSININECRNPTFSGGVNTLINNAPMPKDCDKKGPTQCTDGTAGAAGTDTPVKPDAQGGGNSDGSGSTGGGNGGSGGTGGSGGSGATGGSTGGADTDGDGEPDATESAASGGAASSGGVIDPDTGQPVSGDGTGTGDTSVAANPVSLASGDAFGLRGALMALSAVLLVAVVVGPPLTARALAARTRRKGEY</sequence>
<feature type="compositionally biased region" description="Low complexity" evidence="4">
    <location>
        <begin position="433"/>
        <end position="442"/>
    </location>
</feature>
<gene>
    <name evidence="8" type="primary">pstS</name>
    <name evidence="8" type="ORF">SSP24_70940</name>
</gene>
<evidence type="ECO:0000256" key="1">
    <source>
        <dbReference type="ARBA" id="ARBA00008725"/>
    </source>
</evidence>
<keyword evidence="5" id="KW-0472">Membrane</keyword>
<dbReference type="EMBL" id="BJND01000072">
    <property type="protein sequence ID" value="GEC09439.1"/>
    <property type="molecule type" value="Genomic_DNA"/>
</dbReference>
<dbReference type="GO" id="GO:0043190">
    <property type="term" value="C:ATP-binding cassette (ABC) transporter complex"/>
    <property type="evidence" value="ECO:0007669"/>
    <property type="project" value="InterPro"/>
</dbReference>
<comment type="caution">
    <text evidence="8">The sequence shown here is derived from an EMBL/GenBank/DDBJ whole genome shotgun (WGS) entry which is preliminary data.</text>
</comment>
<feature type="compositionally biased region" description="Low complexity" evidence="4">
    <location>
        <begin position="499"/>
        <end position="510"/>
    </location>
</feature>
<dbReference type="PANTHER" id="PTHR42996:SF1">
    <property type="entry name" value="PHOSPHATE-BINDING PROTEIN PSTS"/>
    <property type="match status" value="1"/>
</dbReference>
<dbReference type="Pfam" id="PF12849">
    <property type="entry name" value="PBP_like_2"/>
    <property type="match status" value="1"/>
</dbReference>
<feature type="chain" id="PRO_5021469536" evidence="6">
    <location>
        <begin position="39"/>
        <end position="583"/>
    </location>
</feature>
<dbReference type="InterPro" id="IPR005673">
    <property type="entry name" value="ABC_phos-bd_PstS"/>
</dbReference>
<evidence type="ECO:0000256" key="3">
    <source>
        <dbReference type="ARBA" id="ARBA00022592"/>
    </source>
</evidence>
<feature type="domain" description="PBP" evidence="7">
    <location>
        <begin position="34"/>
        <end position="359"/>
    </location>
</feature>
<evidence type="ECO:0000313" key="9">
    <source>
        <dbReference type="Proteomes" id="UP000317881"/>
    </source>
</evidence>
<dbReference type="PANTHER" id="PTHR42996">
    <property type="entry name" value="PHOSPHATE-BINDING PROTEIN PSTS"/>
    <property type="match status" value="1"/>
</dbReference>
<dbReference type="InterPro" id="IPR050962">
    <property type="entry name" value="Phosphate-bind_PstS"/>
</dbReference>
<keyword evidence="3" id="KW-0592">Phosphate transport</keyword>
<dbReference type="OrthoDB" id="9801510at2"/>
<keyword evidence="6" id="KW-0732">Signal</keyword>
<evidence type="ECO:0000256" key="5">
    <source>
        <dbReference type="SAM" id="Phobius"/>
    </source>
</evidence>
<organism evidence="8 9">
    <name type="scientific">Streptomyces spinoverrucosus</name>
    <dbReference type="NCBI Taxonomy" id="284043"/>
    <lineage>
        <taxon>Bacteria</taxon>
        <taxon>Bacillati</taxon>
        <taxon>Actinomycetota</taxon>
        <taxon>Actinomycetes</taxon>
        <taxon>Kitasatosporales</taxon>
        <taxon>Streptomycetaceae</taxon>
        <taxon>Streptomyces</taxon>
    </lineage>
</organism>
<proteinExistence type="inferred from homology"/>
<dbReference type="AlphaFoldDB" id="A0A4Y3VUV4"/>
<feature type="region of interest" description="Disordered" evidence="4">
    <location>
        <begin position="433"/>
        <end position="529"/>
    </location>
</feature>
<keyword evidence="5" id="KW-1133">Transmembrane helix</keyword>
<dbReference type="CDD" id="cd13565">
    <property type="entry name" value="PBP2_PstS"/>
    <property type="match status" value="1"/>
</dbReference>
<dbReference type="SUPFAM" id="SSF53850">
    <property type="entry name" value="Periplasmic binding protein-like II"/>
    <property type="match status" value="1"/>
</dbReference>
<evidence type="ECO:0000256" key="6">
    <source>
        <dbReference type="SAM" id="SignalP"/>
    </source>
</evidence>
<dbReference type="GO" id="GO:0035435">
    <property type="term" value="P:phosphate ion transmembrane transport"/>
    <property type="evidence" value="ECO:0007669"/>
    <property type="project" value="InterPro"/>
</dbReference>
<name>A0A4Y3VUV4_9ACTN</name>
<dbReference type="NCBIfam" id="TIGR00975">
    <property type="entry name" value="3a0107s03"/>
    <property type="match status" value="1"/>
</dbReference>
<dbReference type="InterPro" id="IPR024370">
    <property type="entry name" value="PBP_domain"/>
</dbReference>
<dbReference type="Proteomes" id="UP000317881">
    <property type="component" value="Unassembled WGS sequence"/>
</dbReference>
<dbReference type="Gene3D" id="3.40.190.10">
    <property type="entry name" value="Periplasmic binding protein-like II"/>
    <property type="match status" value="2"/>
</dbReference>
<evidence type="ECO:0000259" key="7">
    <source>
        <dbReference type="Pfam" id="PF12849"/>
    </source>
</evidence>
<dbReference type="RefSeq" id="WP_141314152.1">
    <property type="nucleotide sequence ID" value="NZ_BJND01000072.1"/>
</dbReference>
<evidence type="ECO:0000256" key="4">
    <source>
        <dbReference type="SAM" id="MobiDB-lite"/>
    </source>
</evidence>
<reference evidence="8 9" key="1">
    <citation type="submission" date="2019-06" db="EMBL/GenBank/DDBJ databases">
        <title>Whole genome shotgun sequence of Streptomyces spinoverrucosus NBRC 14228.</title>
        <authorList>
            <person name="Hosoyama A."/>
            <person name="Uohara A."/>
            <person name="Ohji S."/>
            <person name="Ichikawa N."/>
        </authorList>
    </citation>
    <scope>NUCLEOTIDE SEQUENCE [LARGE SCALE GENOMIC DNA]</scope>
    <source>
        <strain evidence="8 9">NBRC 14228</strain>
    </source>
</reference>